<proteinExistence type="predicted"/>
<comment type="caution">
    <text evidence="1">The sequence shown here is derived from an EMBL/GenBank/DDBJ whole genome shotgun (WGS) entry which is preliminary data.</text>
</comment>
<dbReference type="AlphaFoldDB" id="A0AAD7BM37"/>
<keyword evidence="2" id="KW-1185">Reference proteome</keyword>
<dbReference type="Proteomes" id="UP001221757">
    <property type="component" value="Unassembled WGS sequence"/>
</dbReference>
<evidence type="ECO:0000313" key="1">
    <source>
        <dbReference type="EMBL" id="KAJ7625206.1"/>
    </source>
</evidence>
<protein>
    <submittedName>
        <fullName evidence="1">Uncharacterized protein</fullName>
    </submittedName>
</protein>
<accession>A0AAD7BM37</accession>
<organism evidence="1 2">
    <name type="scientific">Mycena rosella</name>
    <name type="common">Pink bonnet</name>
    <name type="synonym">Agaricus rosellus</name>
    <dbReference type="NCBI Taxonomy" id="1033263"/>
    <lineage>
        <taxon>Eukaryota</taxon>
        <taxon>Fungi</taxon>
        <taxon>Dikarya</taxon>
        <taxon>Basidiomycota</taxon>
        <taxon>Agaricomycotina</taxon>
        <taxon>Agaricomycetes</taxon>
        <taxon>Agaricomycetidae</taxon>
        <taxon>Agaricales</taxon>
        <taxon>Marasmiineae</taxon>
        <taxon>Mycenaceae</taxon>
        <taxon>Mycena</taxon>
    </lineage>
</organism>
<dbReference type="EMBL" id="JARKIE010000603">
    <property type="protein sequence ID" value="KAJ7625206.1"/>
    <property type="molecule type" value="Genomic_DNA"/>
</dbReference>
<evidence type="ECO:0000313" key="2">
    <source>
        <dbReference type="Proteomes" id="UP001221757"/>
    </source>
</evidence>
<name>A0AAD7BM37_MYCRO</name>
<gene>
    <name evidence="1" type="ORF">B0H17DRAFT_1151209</name>
</gene>
<sequence>MAGRAGGGAELWDKNIPCGVKKEAVALNVGEMFKCSLLRDKTPDVGAQATLNPIPGTTRANSGFSKNLCIGIATVARMLAVKVKEYLRLSRKQTCSCLADPRQCAPQYESNSSALVGMFKTQVTLDLAQVLKLSIVTNRLSPSVLPKLAKLTRQRNTTMDTIYFTPDTTDLRHAPSAAVPRALLSTDLVHALVKQQVSEHGAPVDVLGGMSMCSHKRRSSPGGQGTLDALGNLGCEGVKQGAEQGTGSPICMNNNSSPINFIPVDAAQ</sequence>
<reference evidence="1" key="1">
    <citation type="submission" date="2023-03" db="EMBL/GenBank/DDBJ databases">
        <title>Massive genome expansion in bonnet fungi (Mycena s.s.) driven by repeated elements and novel gene families across ecological guilds.</title>
        <authorList>
            <consortium name="Lawrence Berkeley National Laboratory"/>
            <person name="Harder C.B."/>
            <person name="Miyauchi S."/>
            <person name="Viragh M."/>
            <person name="Kuo A."/>
            <person name="Thoen E."/>
            <person name="Andreopoulos B."/>
            <person name="Lu D."/>
            <person name="Skrede I."/>
            <person name="Drula E."/>
            <person name="Henrissat B."/>
            <person name="Morin E."/>
            <person name="Kohler A."/>
            <person name="Barry K."/>
            <person name="LaButti K."/>
            <person name="Morin E."/>
            <person name="Salamov A."/>
            <person name="Lipzen A."/>
            <person name="Mereny Z."/>
            <person name="Hegedus B."/>
            <person name="Baldrian P."/>
            <person name="Stursova M."/>
            <person name="Weitz H."/>
            <person name="Taylor A."/>
            <person name="Grigoriev I.V."/>
            <person name="Nagy L.G."/>
            <person name="Martin F."/>
            <person name="Kauserud H."/>
        </authorList>
    </citation>
    <scope>NUCLEOTIDE SEQUENCE</scope>
    <source>
        <strain evidence="1">CBHHK067</strain>
    </source>
</reference>